<protein>
    <recommendedName>
        <fullName evidence="6">Cytochrome c domain-containing protein</fullName>
    </recommendedName>
</protein>
<feature type="chain" id="PRO_5004061699" description="Cytochrome c domain-containing protein" evidence="5">
    <location>
        <begin position="22"/>
        <end position="116"/>
    </location>
</feature>
<dbReference type="GO" id="GO:0009055">
    <property type="term" value="F:electron transfer activity"/>
    <property type="evidence" value="ECO:0007669"/>
    <property type="project" value="InterPro"/>
</dbReference>
<dbReference type="HOGENOM" id="CLU_157078_0_0_5"/>
<feature type="signal peptide" evidence="5">
    <location>
        <begin position="1"/>
        <end position="21"/>
    </location>
</feature>
<organism evidence="7 8">
    <name type="scientific">Bradyrhizobium oligotrophicum S58</name>
    <dbReference type="NCBI Taxonomy" id="1245469"/>
    <lineage>
        <taxon>Bacteria</taxon>
        <taxon>Pseudomonadati</taxon>
        <taxon>Pseudomonadota</taxon>
        <taxon>Alphaproteobacteria</taxon>
        <taxon>Hyphomicrobiales</taxon>
        <taxon>Nitrobacteraceae</taxon>
        <taxon>Bradyrhizobium</taxon>
    </lineage>
</organism>
<dbReference type="InterPro" id="IPR036909">
    <property type="entry name" value="Cyt_c-like_dom_sf"/>
</dbReference>
<sequence length="116" mass="12233">MVARLGAAAALLLIVVSGARAENLDAGKSGARLFADSCASCHRSARGLAKGRFRLTLYLFLQQHYTSSSDAASALSTYLQSVDTPAGAPARKTSARRSLSRGETRPPRPPLPVRGH</sequence>
<reference evidence="7 8" key="1">
    <citation type="journal article" date="2013" name="Appl. Environ. Microbiol.">
        <title>Genome analysis suggests that the soil oligotrophic bacterium Agromonas oligotrophica (Bradyrhizobium oligotrophicum) is a nitrogen-fixing symbiont of Aeschynomene indica.</title>
        <authorList>
            <person name="Okubo T."/>
            <person name="Fukushima S."/>
            <person name="Itakura M."/>
            <person name="Oshima K."/>
            <person name="Longtonglang A."/>
            <person name="Teaumroong N."/>
            <person name="Mitsui H."/>
            <person name="Hattori M."/>
            <person name="Hattori R."/>
            <person name="Hattori T."/>
            <person name="Minamisawa K."/>
        </authorList>
    </citation>
    <scope>NUCLEOTIDE SEQUENCE [LARGE SCALE GENOMIC DNA]</scope>
    <source>
        <strain evidence="7 8">S58</strain>
    </source>
</reference>
<evidence type="ECO:0000313" key="7">
    <source>
        <dbReference type="EMBL" id="BAM90057.1"/>
    </source>
</evidence>
<dbReference type="AlphaFoldDB" id="M4Z9G0"/>
<dbReference type="KEGG" id="aol:S58_40710"/>
<dbReference type="eggNOG" id="ENOG5030YBZ">
    <property type="taxonomic scope" value="Bacteria"/>
</dbReference>
<keyword evidence="3" id="KW-0408">Iron</keyword>
<evidence type="ECO:0000256" key="3">
    <source>
        <dbReference type="ARBA" id="ARBA00023004"/>
    </source>
</evidence>
<feature type="region of interest" description="Disordered" evidence="4">
    <location>
        <begin position="81"/>
        <end position="116"/>
    </location>
</feature>
<evidence type="ECO:0000313" key="8">
    <source>
        <dbReference type="Proteomes" id="UP000011841"/>
    </source>
</evidence>
<dbReference type="GeneID" id="301817877"/>
<keyword evidence="5" id="KW-0732">Signal</keyword>
<keyword evidence="1" id="KW-0349">Heme</keyword>
<keyword evidence="8" id="KW-1185">Reference proteome</keyword>
<dbReference type="RefSeq" id="WP_015667165.1">
    <property type="nucleotide sequence ID" value="NC_020453.1"/>
</dbReference>
<dbReference type="STRING" id="1245469.S58_40710"/>
<evidence type="ECO:0000256" key="1">
    <source>
        <dbReference type="ARBA" id="ARBA00022617"/>
    </source>
</evidence>
<accession>M4Z9G0</accession>
<dbReference type="GO" id="GO:0020037">
    <property type="term" value="F:heme binding"/>
    <property type="evidence" value="ECO:0007669"/>
    <property type="project" value="InterPro"/>
</dbReference>
<evidence type="ECO:0000256" key="5">
    <source>
        <dbReference type="SAM" id="SignalP"/>
    </source>
</evidence>
<name>M4Z9G0_9BRAD</name>
<feature type="domain" description="Cytochrome c" evidence="6">
    <location>
        <begin position="29"/>
        <end position="94"/>
    </location>
</feature>
<keyword evidence="2" id="KW-0479">Metal-binding</keyword>
<dbReference type="PATRIC" id="fig|1245469.3.peg.4161"/>
<dbReference type="SUPFAM" id="SSF46626">
    <property type="entry name" value="Cytochrome c"/>
    <property type="match status" value="1"/>
</dbReference>
<dbReference type="Pfam" id="PF00034">
    <property type="entry name" value="Cytochrom_C"/>
    <property type="match status" value="1"/>
</dbReference>
<feature type="compositionally biased region" description="Pro residues" evidence="4">
    <location>
        <begin position="107"/>
        <end position="116"/>
    </location>
</feature>
<gene>
    <name evidence="7" type="ORF">S58_40710</name>
</gene>
<evidence type="ECO:0000256" key="2">
    <source>
        <dbReference type="ARBA" id="ARBA00022723"/>
    </source>
</evidence>
<proteinExistence type="predicted"/>
<dbReference type="InterPro" id="IPR009056">
    <property type="entry name" value="Cyt_c-like_dom"/>
</dbReference>
<evidence type="ECO:0000259" key="6">
    <source>
        <dbReference type="Pfam" id="PF00034"/>
    </source>
</evidence>
<dbReference type="EMBL" id="AP012603">
    <property type="protein sequence ID" value="BAM90057.1"/>
    <property type="molecule type" value="Genomic_DNA"/>
</dbReference>
<dbReference type="Proteomes" id="UP000011841">
    <property type="component" value="Chromosome"/>
</dbReference>
<evidence type="ECO:0000256" key="4">
    <source>
        <dbReference type="SAM" id="MobiDB-lite"/>
    </source>
</evidence>